<name>A0A6C0ILR5_9ZZZZ</name>
<proteinExistence type="predicted"/>
<evidence type="ECO:0000313" key="1">
    <source>
        <dbReference type="EMBL" id="QHT93769.1"/>
    </source>
</evidence>
<reference evidence="1" key="1">
    <citation type="journal article" date="2020" name="Nature">
        <title>Giant virus diversity and host interactions through global metagenomics.</title>
        <authorList>
            <person name="Schulz F."/>
            <person name="Roux S."/>
            <person name="Paez-Espino D."/>
            <person name="Jungbluth S."/>
            <person name="Walsh D.A."/>
            <person name="Denef V.J."/>
            <person name="McMahon K.D."/>
            <person name="Konstantinidis K.T."/>
            <person name="Eloe-Fadrosh E.A."/>
            <person name="Kyrpides N.C."/>
            <person name="Woyke T."/>
        </authorList>
    </citation>
    <scope>NUCLEOTIDE SEQUENCE</scope>
    <source>
        <strain evidence="1">GVMAG-M-3300024258-14</strain>
    </source>
</reference>
<organism evidence="1">
    <name type="scientific">viral metagenome</name>
    <dbReference type="NCBI Taxonomy" id="1070528"/>
    <lineage>
        <taxon>unclassified sequences</taxon>
        <taxon>metagenomes</taxon>
        <taxon>organismal metagenomes</taxon>
    </lineage>
</organism>
<sequence length="57" mass="6748">MVLKKSIIGYDVILIIITNEVKKMSKISSVREKKLRQNWTFLKMSKNENPKYFSLKS</sequence>
<dbReference type="AlphaFoldDB" id="A0A6C0ILR5"/>
<dbReference type="EMBL" id="MN740210">
    <property type="protein sequence ID" value="QHT93769.1"/>
    <property type="molecule type" value="Genomic_DNA"/>
</dbReference>
<accession>A0A6C0ILR5</accession>
<protein>
    <submittedName>
        <fullName evidence="1">Uncharacterized protein</fullName>
    </submittedName>
</protein>